<dbReference type="PRINTS" id="PR00080">
    <property type="entry name" value="SDRFAMILY"/>
</dbReference>
<comment type="similarity">
    <text evidence="1">Belongs to the short-chain dehydrogenases/reductases (SDR) family.</text>
</comment>
<dbReference type="InterPro" id="IPR002347">
    <property type="entry name" value="SDR_fam"/>
</dbReference>
<dbReference type="NCBIfam" id="NF009386">
    <property type="entry name" value="PRK12745.1"/>
    <property type="match status" value="1"/>
</dbReference>
<dbReference type="RefSeq" id="WP_188861334.1">
    <property type="nucleotide sequence ID" value="NZ_BMLT01000007.1"/>
</dbReference>
<proteinExistence type="inferred from homology"/>
<keyword evidence="2" id="KW-0560">Oxidoreductase</keyword>
<dbReference type="FunFam" id="3.40.50.720:FF:000084">
    <property type="entry name" value="Short-chain dehydrogenase reductase"/>
    <property type="match status" value="1"/>
</dbReference>
<accession>A0A917ZJ30</accession>
<dbReference type="AlphaFoldDB" id="A0A917ZJ30"/>
<dbReference type="SUPFAM" id="SSF51735">
    <property type="entry name" value="NAD(P)-binding Rossmann-fold domains"/>
    <property type="match status" value="1"/>
</dbReference>
<evidence type="ECO:0000256" key="1">
    <source>
        <dbReference type="ARBA" id="ARBA00006484"/>
    </source>
</evidence>
<dbReference type="PRINTS" id="PR00081">
    <property type="entry name" value="GDHRDH"/>
</dbReference>
<dbReference type="PANTHER" id="PTHR43669:SF3">
    <property type="entry name" value="ALCOHOL DEHYDROGENASE, PUTATIVE (AFU_ORTHOLOGUE AFUA_3G03445)-RELATED"/>
    <property type="match status" value="1"/>
</dbReference>
<reference evidence="3 4" key="1">
    <citation type="journal article" date="2014" name="Int. J. Syst. Evol. Microbiol.">
        <title>Complete genome sequence of Corynebacterium casei LMG S-19264T (=DSM 44701T), isolated from a smear-ripened cheese.</title>
        <authorList>
            <consortium name="US DOE Joint Genome Institute (JGI-PGF)"/>
            <person name="Walter F."/>
            <person name="Albersmeier A."/>
            <person name="Kalinowski J."/>
            <person name="Ruckert C."/>
        </authorList>
    </citation>
    <scope>NUCLEOTIDE SEQUENCE [LARGE SCALE GENOMIC DNA]</scope>
    <source>
        <strain evidence="3 4">CGMCC 1.7286</strain>
    </source>
</reference>
<dbReference type="GO" id="GO:0016491">
    <property type="term" value="F:oxidoreductase activity"/>
    <property type="evidence" value="ECO:0007669"/>
    <property type="project" value="UniProtKB-KW"/>
</dbReference>
<dbReference type="PANTHER" id="PTHR43669">
    <property type="entry name" value="5-KETO-D-GLUCONATE 5-REDUCTASE"/>
    <property type="match status" value="1"/>
</dbReference>
<dbReference type="Proteomes" id="UP000599578">
    <property type="component" value="Unassembled WGS sequence"/>
</dbReference>
<evidence type="ECO:0000313" key="3">
    <source>
        <dbReference type="EMBL" id="GGO83929.1"/>
    </source>
</evidence>
<keyword evidence="4" id="KW-1185">Reference proteome</keyword>
<dbReference type="InterPro" id="IPR036291">
    <property type="entry name" value="NAD(P)-bd_dom_sf"/>
</dbReference>
<protein>
    <submittedName>
        <fullName evidence="3">3-ketoacyl-ACP reductase</fullName>
    </submittedName>
</protein>
<sequence>MTKPVALVTGASGGIGQAIAMALGQAGFNVALNALPGDEALESAARAVRETGAETLTVPGNIADLDSHDAMLERVQTRFGRLDCLVNNAGVSVLSRGDLLDVSVESFDRCHAVNTRGTFFLTQNAARRMLAAKAGQQHRSIINITSSNAVAVSVARGEYCMSKAAFSMGSRLFAQRLAAAEIGVYEIQPGLIETSMTAPSKPRYDALIEQGLTSIPRWGQPEEVARVAVSMASGALPYTVGQEVRVDGGLMTPKF</sequence>
<evidence type="ECO:0000313" key="4">
    <source>
        <dbReference type="Proteomes" id="UP000599578"/>
    </source>
</evidence>
<name>A0A917ZJ30_9GAMM</name>
<dbReference type="Pfam" id="PF13561">
    <property type="entry name" value="adh_short_C2"/>
    <property type="match status" value="1"/>
</dbReference>
<dbReference type="Gene3D" id="3.40.50.720">
    <property type="entry name" value="NAD(P)-binding Rossmann-like Domain"/>
    <property type="match status" value="1"/>
</dbReference>
<dbReference type="EMBL" id="BMLT01000007">
    <property type="protein sequence ID" value="GGO83929.1"/>
    <property type="molecule type" value="Genomic_DNA"/>
</dbReference>
<gene>
    <name evidence="3" type="primary">fabG</name>
    <name evidence="3" type="ORF">GCM10011348_28990</name>
</gene>
<evidence type="ECO:0000256" key="2">
    <source>
        <dbReference type="ARBA" id="ARBA00023002"/>
    </source>
</evidence>
<organism evidence="3 4">
    <name type="scientific">Marinobacterium nitratireducens</name>
    <dbReference type="NCBI Taxonomy" id="518897"/>
    <lineage>
        <taxon>Bacteria</taxon>
        <taxon>Pseudomonadati</taxon>
        <taxon>Pseudomonadota</taxon>
        <taxon>Gammaproteobacteria</taxon>
        <taxon>Oceanospirillales</taxon>
        <taxon>Oceanospirillaceae</taxon>
        <taxon>Marinobacterium</taxon>
    </lineage>
</organism>
<comment type="caution">
    <text evidence="3">The sequence shown here is derived from an EMBL/GenBank/DDBJ whole genome shotgun (WGS) entry which is preliminary data.</text>
</comment>